<dbReference type="InterPro" id="IPR001384">
    <property type="entry name" value="Peptidase_M35"/>
</dbReference>
<feature type="domain" description="Lysine-specific metallo-endopeptidase" evidence="19">
    <location>
        <begin position="203"/>
        <end position="348"/>
    </location>
</feature>
<evidence type="ECO:0000256" key="6">
    <source>
        <dbReference type="ARBA" id="ARBA00022685"/>
    </source>
</evidence>
<dbReference type="InterPro" id="IPR050414">
    <property type="entry name" value="Fungal_M35_metalloproteases"/>
</dbReference>
<evidence type="ECO:0000256" key="18">
    <source>
        <dbReference type="RuleBase" id="RU361126"/>
    </source>
</evidence>
<dbReference type="SMR" id="A0A0J6F489"/>
<dbReference type="EMBL" id="DS268110">
    <property type="protein sequence ID" value="KMM67721.1"/>
    <property type="molecule type" value="Genomic_DNA"/>
</dbReference>
<feature type="binding site" evidence="17">
    <location>
        <position position="309"/>
    </location>
    <ligand>
        <name>Zn(2+)</name>
        <dbReference type="ChEBI" id="CHEBI:29105"/>
        <note>catalytic</note>
    </ligand>
</feature>
<evidence type="ECO:0000256" key="5">
    <source>
        <dbReference type="ARBA" id="ARBA00022670"/>
    </source>
</evidence>
<feature type="signal peptide" evidence="18">
    <location>
        <begin position="1"/>
        <end position="19"/>
    </location>
</feature>
<dbReference type="CDD" id="cd11008">
    <property type="entry name" value="M35_deuterolysin_like"/>
    <property type="match status" value="1"/>
</dbReference>
<keyword evidence="14" id="KW-1015">Disulfide bond</keyword>
<gene>
    <name evidence="20" type="ORF">CPAG_04054</name>
</gene>
<feature type="active site" evidence="16">
    <location>
        <position position="306"/>
    </location>
</feature>
<evidence type="ECO:0000313" key="21">
    <source>
        <dbReference type="Proteomes" id="UP000054567"/>
    </source>
</evidence>
<comment type="subcellular location">
    <subcellularLocation>
        <location evidence="2 18">Secreted</location>
    </subcellularLocation>
</comment>
<dbReference type="PRINTS" id="PR00768">
    <property type="entry name" value="DEUTEROLYSIN"/>
</dbReference>
<evidence type="ECO:0000256" key="10">
    <source>
        <dbReference type="ARBA" id="ARBA00022833"/>
    </source>
</evidence>
<dbReference type="SMART" id="SM01351">
    <property type="entry name" value="Aspzincin_M35"/>
    <property type="match status" value="1"/>
</dbReference>
<comment type="similarity">
    <text evidence="3 18">Belongs to the peptidase M35 family.</text>
</comment>
<dbReference type="Pfam" id="PF02102">
    <property type="entry name" value="Peptidase_M35"/>
    <property type="match status" value="1"/>
</dbReference>
<dbReference type="EC" id="3.4.24.39" evidence="18"/>
<evidence type="ECO:0000256" key="9">
    <source>
        <dbReference type="ARBA" id="ARBA00022801"/>
    </source>
</evidence>
<evidence type="ECO:0000256" key="14">
    <source>
        <dbReference type="ARBA" id="ARBA00023157"/>
    </source>
</evidence>
<dbReference type="GO" id="GO:0005576">
    <property type="term" value="C:extracellular region"/>
    <property type="evidence" value="ECO:0007669"/>
    <property type="project" value="UniProtKB-SubCell"/>
</dbReference>
<dbReference type="InterPro" id="IPR029463">
    <property type="entry name" value="Lys_MEP"/>
</dbReference>
<dbReference type="OrthoDB" id="412874at2759"/>
<evidence type="ECO:0000256" key="8">
    <source>
        <dbReference type="ARBA" id="ARBA00022729"/>
    </source>
</evidence>
<keyword evidence="10 17" id="KW-0862">Zinc</keyword>
<comment type="catalytic activity">
    <reaction evidence="1 18">
        <text>Preferential cleavage of bonds with hydrophobic residues in P1'. Also 3-Asn-|-Gln-4 and 8-Gly-|-Ser-9 bonds in insulin B chain.</text>
        <dbReference type="EC" id="3.4.24.39"/>
    </reaction>
</comment>
<keyword evidence="13" id="KW-0865">Zymogen</keyword>
<comment type="cofactor">
    <cofactor evidence="17 18">
        <name>Zn(2+)</name>
        <dbReference type="ChEBI" id="CHEBI:29105"/>
    </cofactor>
    <text evidence="17 18">Binds 1 zinc ion per subunit.</text>
</comment>
<dbReference type="VEuPathDB" id="FungiDB:CPAG_04054"/>
<dbReference type="Proteomes" id="UP000054567">
    <property type="component" value="Unassembled WGS sequence"/>
</dbReference>
<sequence>MHFTSSLLALVALTTQALAFPLNDLPKRDSGLAVKLSSIGNTRVKAVITNTADHEISFLKFNTFFDSSATRKVSIAKDGSVVPFNGLYRYYNAAKLPKEAFKTLAPGASAEATFDIAETSDLSAGGSFSVFSDGMIPVADGSGTTLTGAIKYSTNELKMNVDGALAAKVQSAIPKLEKRTRIDPDCPGEYRNVLTQGLQTAAGYASRAAEAATNGDQLEEFFKTTDQQTAQNIAQRFQAIAQECGSDSQGSTTYFCDDRFNGCEQGVIAYTIPAQSVVVNCPAYWELPPVVNQGLDPDHGYVVVHEFTHATSIFSPGTQDHAYGYENCIRLSPEQCISNADNYSLYAASVSRGG</sequence>
<dbReference type="PANTHER" id="PTHR37016:SF3">
    <property type="entry name" value="NEUTRAL PROTEASE 2-RELATED"/>
    <property type="match status" value="1"/>
</dbReference>
<keyword evidence="4 18" id="KW-0964">Secreted</keyword>
<dbReference type="GO" id="GO:0046872">
    <property type="term" value="F:metal ion binding"/>
    <property type="evidence" value="ECO:0007669"/>
    <property type="project" value="UniProtKB-KW"/>
</dbReference>
<keyword evidence="12 18" id="KW-0482">Metalloprotease</keyword>
<evidence type="ECO:0000256" key="17">
    <source>
        <dbReference type="PIRSR" id="PIRSR601384-2"/>
    </source>
</evidence>
<reference evidence="21" key="2">
    <citation type="journal article" date="2009" name="Genome Res.">
        <title>Comparative genomic analyses of the human fungal pathogens Coccidioides and their relatives.</title>
        <authorList>
            <person name="Sharpton T.J."/>
            <person name="Stajich J.E."/>
            <person name="Rounsley S.D."/>
            <person name="Gardner M.J."/>
            <person name="Wortman J.R."/>
            <person name="Jordar V.S."/>
            <person name="Maiti R."/>
            <person name="Kodira C.D."/>
            <person name="Neafsey D.E."/>
            <person name="Zeng Q."/>
            <person name="Hung C.-Y."/>
            <person name="McMahan C."/>
            <person name="Muszewska A."/>
            <person name="Grynberg M."/>
            <person name="Mandel M.A."/>
            <person name="Kellner E.M."/>
            <person name="Barker B.M."/>
            <person name="Galgiani J.N."/>
            <person name="Orbach M.J."/>
            <person name="Kirkland T.N."/>
            <person name="Cole G.T."/>
            <person name="Henn M.R."/>
            <person name="Birren B.W."/>
            <person name="Taylor J.W."/>
        </authorList>
    </citation>
    <scope>NUCLEOTIDE SEQUENCE [LARGE SCALE GENOMIC DNA]</scope>
    <source>
        <strain evidence="21">RMSCC 3488</strain>
    </source>
</reference>
<dbReference type="Gene3D" id="2.60.40.2970">
    <property type="match status" value="1"/>
</dbReference>
<reference evidence="20 21" key="1">
    <citation type="submission" date="2007-06" db="EMBL/GenBank/DDBJ databases">
        <title>The Genome Sequence of Coccidioides posadasii RMSCC_3488.</title>
        <authorList>
            <consortium name="Coccidioides Genome Resources Consortium"/>
            <consortium name="The Broad Institute Genome Sequencing Platform"/>
            <person name="Henn M.R."/>
            <person name="Sykes S."/>
            <person name="Young S."/>
            <person name="Jaffe D."/>
            <person name="Berlin A."/>
            <person name="Alvarez P."/>
            <person name="Butler J."/>
            <person name="Gnerre S."/>
            <person name="Grabherr M."/>
            <person name="Mauceli E."/>
            <person name="Brockman W."/>
            <person name="Kodira C."/>
            <person name="Alvarado L."/>
            <person name="Zeng Q."/>
            <person name="Crawford M."/>
            <person name="Antoine C."/>
            <person name="Devon K."/>
            <person name="Galgiani J."/>
            <person name="Orsborn K."/>
            <person name="Lewis M.L."/>
            <person name="Nusbaum C."/>
            <person name="Galagan J."/>
            <person name="Birren B."/>
        </authorList>
    </citation>
    <scope>NUCLEOTIDE SEQUENCE [LARGE SCALE GENOMIC DNA]</scope>
    <source>
        <strain evidence="20 21">RMSCC 3488</strain>
    </source>
</reference>
<evidence type="ECO:0000259" key="19">
    <source>
        <dbReference type="SMART" id="SM01351"/>
    </source>
</evidence>
<evidence type="ECO:0000256" key="12">
    <source>
        <dbReference type="ARBA" id="ARBA00023049"/>
    </source>
</evidence>
<dbReference type="InterPro" id="IPR024079">
    <property type="entry name" value="MetalloPept_cat_dom_sf"/>
</dbReference>
<keyword evidence="6 18" id="KW-0165">Cleavage on pair of basic residues</keyword>
<dbReference type="PANTHER" id="PTHR37016">
    <property type="match status" value="1"/>
</dbReference>
<feature type="chain" id="PRO_5005119727" description="Neutral protease 2" evidence="18">
    <location>
        <begin position="20"/>
        <end position="354"/>
    </location>
</feature>
<evidence type="ECO:0000256" key="2">
    <source>
        <dbReference type="ARBA" id="ARBA00004613"/>
    </source>
</evidence>
<dbReference type="Gene3D" id="3.40.390.10">
    <property type="entry name" value="Collagenase (Catalytic Domain)"/>
    <property type="match status" value="1"/>
</dbReference>
<protein>
    <recommendedName>
        <fullName evidence="18">Neutral protease 2</fullName>
        <ecNumber evidence="18">3.4.24.39</ecNumber>
    </recommendedName>
    <alternativeName>
        <fullName evidence="18">Deuterolysin</fullName>
    </alternativeName>
</protein>
<feature type="binding site" evidence="17">
    <location>
        <position position="320"/>
    </location>
    <ligand>
        <name>Zn(2+)</name>
        <dbReference type="ChEBI" id="CHEBI:29105"/>
        <note>catalytic</note>
    </ligand>
</feature>
<feature type="binding site" evidence="17">
    <location>
        <position position="305"/>
    </location>
    <ligand>
        <name>Zn(2+)</name>
        <dbReference type="ChEBI" id="CHEBI:29105"/>
        <note>catalytic</note>
    </ligand>
</feature>
<keyword evidence="5 18" id="KW-0645">Protease</keyword>
<comment type="function">
    <text evidence="15">Secreted metalloproteinase that allows assimilation of proteinaceous substrates. Shows high activities on basic nuclear substrates such as histone and protamine. May be involved in virulence.</text>
</comment>
<evidence type="ECO:0000313" key="20">
    <source>
        <dbReference type="EMBL" id="KMM67721.1"/>
    </source>
</evidence>
<keyword evidence="11" id="KW-0843">Virulence</keyword>
<reference evidence="21" key="3">
    <citation type="journal article" date="2010" name="Genome Res.">
        <title>Population genomic sequencing of Coccidioides fungi reveals recent hybridization and transposon control.</title>
        <authorList>
            <person name="Neafsey D.E."/>
            <person name="Barker B.M."/>
            <person name="Sharpton T.J."/>
            <person name="Stajich J.E."/>
            <person name="Park D.J."/>
            <person name="Whiston E."/>
            <person name="Hung C.-Y."/>
            <person name="McMahan C."/>
            <person name="White J."/>
            <person name="Sykes S."/>
            <person name="Heiman D."/>
            <person name="Young S."/>
            <person name="Zeng Q."/>
            <person name="Abouelleil A."/>
            <person name="Aftuck L."/>
            <person name="Bessette D."/>
            <person name="Brown A."/>
            <person name="FitzGerald M."/>
            <person name="Lui A."/>
            <person name="Macdonald J.P."/>
            <person name="Priest M."/>
            <person name="Orbach M.J."/>
            <person name="Galgiani J.N."/>
            <person name="Kirkland T.N."/>
            <person name="Cole G.T."/>
            <person name="Birren B.W."/>
            <person name="Henn M.R."/>
            <person name="Taylor J.W."/>
            <person name="Rounsley S.D."/>
        </authorList>
    </citation>
    <scope>NUCLEOTIDE SEQUENCE [LARGE SCALE GENOMIC DNA]</scope>
    <source>
        <strain evidence="21">RMSCC 3488</strain>
    </source>
</reference>
<evidence type="ECO:0000256" key="13">
    <source>
        <dbReference type="ARBA" id="ARBA00023145"/>
    </source>
</evidence>
<dbReference type="GO" id="GO:0004222">
    <property type="term" value="F:metalloendopeptidase activity"/>
    <property type="evidence" value="ECO:0007669"/>
    <property type="project" value="InterPro"/>
</dbReference>
<accession>A0A0J6F489</accession>
<evidence type="ECO:0000256" key="11">
    <source>
        <dbReference type="ARBA" id="ARBA00023026"/>
    </source>
</evidence>
<dbReference type="AlphaFoldDB" id="A0A0J6F489"/>
<evidence type="ECO:0000256" key="3">
    <source>
        <dbReference type="ARBA" id="ARBA00010279"/>
    </source>
</evidence>
<name>A0A0J6F489_COCPO</name>
<evidence type="ECO:0000256" key="16">
    <source>
        <dbReference type="PIRSR" id="PIRSR601384-1"/>
    </source>
</evidence>
<keyword evidence="7 17" id="KW-0479">Metal-binding</keyword>
<organism evidence="20 21">
    <name type="scientific">Coccidioides posadasii RMSCC 3488</name>
    <dbReference type="NCBI Taxonomy" id="454284"/>
    <lineage>
        <taxon>Eukaryota</taxon>
        <taxon>Fungi</taxon>
        <taxon>Dikarya</taxon>
        <taxon>Ascomycota</taxon>
        <taxon>Pezizomycotina</taxon>
        <taxon>Eurotiomycetes</taxon>
        <taxon>Eurotiomycetidae</taxon>
        <taxon>Onygenales</taxon>
        <taxon>Onygenaceae</taxon>
        <taxon>Coccidioides</taxon>
    </lineage>
</organism>
<evidence type="ECO:0000256" key="4">
    <source>
        <dbReference type="ARBA" id="ARBA00022525"/>
    </source>
</evidence>
<dbReference type="GO" id="GO:0006508">
    <property type="term" value="P:proteolysis"/>
    <property type="evidence" value="ECO:0007669"/>
    <property type="project" value="UniProtKB-KW"/>
</dbReference>
<keyword evidence="9 18" id="KW-0378">Hydrolase</keyword>
<evidence type="ECO:0000256" key="7">
    <source>
        <dbReference type="ARBA" id="ARBA00022723"/>
    </source>
</evidence>
<proteinExistence type="inferred from homology"/>
<evidence type="ECO:0000256" key="1">
    <source>
        <dbReference type="ARBA" id="ARBA00001187"/>
    </source>
</evidence>
<dbReference type="SUPFAM" id="SSF55486">
    <property type="entry name" value="Metalloproteases ('zincins'), catalytic domain"/>
    <property type="match status" value="1"/>
</dbReference>
<keyword evidence="8 18" id="KW-0732">Signal</keyword>
<evidence type="ECO:0000256" key="15">
    <source>
        <dbReference type="ARBA" id="ARBA00025438"/>
    </source>
</evidence>